<evidence type="ECO:0000313" key="1">
    <source>
        <dbReference type="EMBL" id="KAK5947744.1"/>
    </source>
</evidence>
<organism evidence="1 2">
    <name type="scientific">Knufia fluminis</name>
    <dbReference type="NCBI Taxonomy" id="191047"/>
    <lineage>
        <taxon>Eukaryota</taxon>
        <taxon>Fungi</taxon>
        <taxon>Dikarya</taxon>
        <taxon>Ascomycota</taxon>
        <taxon>Pezizomycotina</taxon>
        <taxon>Eurotiomycetes</taxon>
        <taxon>Chaetothyriomycetidae</taxon>
        <taxon>Chaetothyriales</taxon>
        <taxon>Trichomeriaceae</taxon>
        <taxon>Knufia</taxon>
    </lineage>
</organism>
<name>A0AAN8E7E6_9EURO</name>
<dbReference type="EMBL" id="JAKLMC020000075">
    <property type="protein sequence ID" value="KAK5947744.1"/>
    <property type="molecule type" value="Genomic_DNA"/>
</dbReference>
<gene>
    <name evidence="1" type="ORF">OHC33_011232</name>
</gene>
<dbReference type="AlphaFoldDB" id="A0AAN8E7E6"/>
<comment type="caution">
    <text evidence="1">The sequence shown here is derived from an EMBL/GenBank/DDBJ whole genome shotgun (WGS) entry which is preliminary data.</text>
</comment>
<dbReference type="Proteomes" id="UP001316803">
    <property type="component" value="Unassembled WGS sequence"/>
</dbReference>
<reference evidence="1 2" key="1">
    <citation type="submission" date="2022-12" db="EMBL/GenBank/DDBJ databases">
        <title>Genomic features and morphological characterization of a novel Knufia sp. strain isolated from spacecraft assembly facility.</title>
        <authorList>
            <person name="Teixeira M."/>
            <person name="Chander A.M."/>
            <person name="Stajich J.E."/>
            <person name="Venkateswaran K."/>
        </authorList>
    </citation>
    <scope>NUCLEOTIDE SEQUENCE [LARGE SCALE GENOMIC DNA]</scope>
    <source>
        <strain evidence="1 2">FJI-L2-BK-P2</strain>
    </source>
</reference>
<sequence length="272" mass="30579">MSVAEPEAVGEHPPDLPQHYALRASLTVDHSERVQEDYDVLGDDGNQEMTVVGKFNHGSHTAINTQILQLLEVLHQVRRVTLRIEIGSKPSDTVARAHHAEHLFYLCMTLALAPLETLRIIFEDTPLPRQHWSASLVSPGSYRLLSCGLTCLKADDVRLEGAVGQVFDHKQQRKLHQAIRSPEHKKRISVRSFWREILEDKSTASRHAEYQYVVDRVVSCAPNIHTPPVAVTTDLQEQQSMQQQPSCAATLLAYINRLAETTSDLSTNELIE</sequence>
<proteinExistence type="predicted"/>
<protein>
    <submittedName>
        <fullName evidence="1">Uncharacterized protein</fullName>
    </submittedName>
</protein>
<evidence type="ECO:0000313" key="2">
    <source>
        <dbReference type="Proteomes" id="UP001316803"/>
    </source>
</evidence>
<keyword evidence="2" id="KW-1185">Reference proteome</keyword>
<accession>A0AAN8E7E6</accession>